<dbReference type="GO" id="GO:0016788">
    <property type="term" value="F:hydrolase activity, acting on ester bonds"/>
    <property type="evidence" value="ECO:0007669"/>
    <property type="project" value="UniProtKB-ARBA"/>
</dbReference>
<dbReference type="RefSeq" id="WP_183695638.1">
    <property type="nucleotide sequence ID" value="NZ_JACICA010000003.1"/>
</dbReference>
<reference evidence="2 3" key="1">
    <citation type="submission" date="2020-08" db="EMBL/GenBank/DDBJ databases">
        <title>Genomic Encyclopedia of Type Strains, Phase IV (KMG-IV): sequencing the most valuable type-strain genomes for metagenomic binning, comparative biology and taxonomic classification.</title>
        <authorList>
            <person name="Goeker M."/>
        </authorList>
    </citation>
    <scope>NUCLEOTIDE SEQUENCE [LARGE SCALE GENOMIC DNA]</scope>
    <source>
        <strain evidence="2 3">DSM 22548</strain>
    </source>
</reference>
<evidence type="ECO:0000259" key="1">
    <source>
        <dbReference type="Pfam" id="PF08885"/>
    </source>
</evidence>
<dbReference type="SUPFAM" id="SSF52266">
    <property type="entry name" value="SGNH hydrolase"/>
    <property type="match status" value="1"/>
</dbReference>
<protein>
    <recommendedName>
        <fullName evidence="1">GSCFA domain-containing protein</fullName>
    </recommendedName>
</protein>
<dbReference type="InterPro" id="IPR014982">
    <property type="entry name" value="GSCFA"/>
</dbReference>
<evidence type="ECO:0000313" key="3">
    <source>
        <dbReference type="Proteomes" id="UP000541425"/>
    </source>
</evidence>
<dbReference type="AlphaFoldDB" id="A0A7W5XXM3"/>
<organism evidence="2 3">
    <name type="scientific">Alloprevotella rava</name>
    <dbReference type="NCBI Taxonomy" id="671218"/>
    <lineage>
        <taxon>Bacteria</taxon>
        <taxon>Pseudomonadati</taxon>
        <taxon>Bacteroidota</taxon>
        <taxon>Bacteroidia</taxon>
        <taxon>Bacteroidales</taxon>
        <taxon>Prevotellaceae</taxon>
        <taxon>Alloprevotella</taxon>
    </lineage>
</organism>
<name>A0A7W5XXM3_9BACT</name>
<sequence>MEFRTIVDLPKTALTVTPASRVLLMGSCFADSIGARMKEALPDGQVCVNPFGVLYNPESIRMALEILLEGSLFFPDSYIFKGRDGLWHSWLHSTHFSAQERIDCKRKIMEAFEKASNLLREADILTITLGTNHAYLHRTQGYVVGNCHKELATTFQEQTIDLETICNAWNPLLEAFKRELPRLKVLFTISPYRYAKYGMHGNQLAKSTLMLAVDRLCTVNDNALYFPAYEIVTDELRDYRFFEADMLHPSAQASDYVWQRFREWTFTSETSRQAQTLEKERRRTAHKLIATDKPAVEEPRLF</sequence>
<feature type="domain" description="GSCFA" evidence="1">
    <location>
        <begin position="21"/>
        <end position="261"/>
    </location>
</feature>
<dbReference type="Gene3D" id="3.40.50.1110">
    <property type="entry name" value="SGNH hydrolase"/>
    <property type="match status" value="1"/>
</dbReference>
<dbReference type="EMBL" id="JACICA010000003">
    <property type="protein sequence ID" value="MBB3702518.1"/>
    <property type="molecule type" value="Genomic_DNA"/>
</dbReference>
<dbReference type="Pfam" id="PF08885">
    <property type="entry name" value="GSCFA"/>
    <property type="match status" value="1"/>
</dbReference>
<comment type="caution">
    <text evidence="2">The sequence shown here is derived from an EMBL/GenBank/DDBJ whole genome shotgun (WGS) entry which is preliminary data.</text>
</comment>
<evidence type="ECO:0000313" key="2">
    <source>
        <dbReference type="EMBL" id="MBB3702518.1"/>
    </source>
</evidence>
<dbReference type="InterPro" id="IPR036514">
    <property type="entry name" value="SGNH_hydro_sf"/>
</dbReference>
<gene>
    <name evidence="2" type="ORF">FHS60_000976</name>
</gene>
<proteinExistence type="predicted"/>
<dbReference type="Proteomes" id="UP000541425">
    <property type="component" value="Unassembled WGS sequence"/>
</dbReference>
<accession>A0A7W5XXM3</accession>